<evidence type="ECO:0000256" key="2">
    <source>
        <dbReference type="SAM" id="MobiDB-lite"/>
    </source>
</evidence>
<feature type="region of interest" description="Disordered" evidence="2">
    <location>
        <begin position="1943"/>
        <end position="2016"/>
    </location>
</feature>
<dbReference type="PANTHER" id="PTHR23159">
    <property type="entry name" value="CENTROSOMAL PROTEIN 2"/>
    <property type="match status" value="1"/>
</dbReference>
<feature type="compositionally biased region" description="Polar residues" evidence="2">
    <location>
        <begin position="2065"/>
        <end position="2078"/>
    </location>
</feature>
<gene>
    <name evidence="3" type="ORF">B0H63DRAFT_470028</name>
</gene>
<name>A0AAE0U1T2_9PEZI</name>
<sequence>MSQLSRRSRDNATDLLSLKEATNARDEDIRKSLRELITDAKHAKSSTRDSYGGPLLLEGRHHPTSPTSTFSKTARPFALPRIPSPNSFAASLDRESIMSTPSLYGPESPAIVALLEKIIREMGTREGQDSLLSRLTEVAEKLSGLAAADKVEELVRLVKSNPQHAVIPAAGGSGGGGGVRDRNWSFTEDDDGARGRDLDYDQTRAMANHVGRLLQEKESRRSSAPASNASDVLNDDVLKAIRTVKDSVAAGGGITAEVKALVRELRGEVLGMGRELGRRLNEVVAENGNKEETPSKAEMIRVVQEGLAEMQQQMSNVLREHRRQSAATVASRESSIDYKEIYNSMRAALKDSQANKPRQPELRREDVVQAVKDAWEKYKPEIEIQQIGLERDEILECLQEGLRAYAPQDDREPGATRDEVFQAIVEGLKHFVPPQVETPVTLSRDEILDAVRECLEEFEFPVAPTAPGAKEDMVEAVKEGLHSFNFPTPEPPSDLTKEDVLDAVHHGLHSFDFTAAHSSALVPQSLSKGDMSDAVNQGLRSLDLSADMLDAVREGLDSVNLPRNMEKAVQAGLQSFDFSVLSSAIVPRSDLNRVDVADAVKEGIDSLDLPSNVTHAVEEGLRTFDFSSAYSSALVPRPDISRTDVVEAVREGLESLDVSRDVAHVVKEELRSFDFSAANSSALVPRSDLSRVDVVDAVKEGLESLSIAHGVEDAVKRGLQSFDFPSAESSALVPQTSNGEEIVQRLYEIKDFLQAEFKAVSEEAKQNIAASGRDTEQVLDATKDGFEKLRSDIETYVDRATGESGQEEFMVNLVRTLDGFRDEVADLITRSSDGSKGILTEDIESLRDIVNSSMVPAMPQTGSHKEVLEALQEGLSGLRSEISTRPIAGLTEILDALQEGLGDIRGSIDRLHDKPADLTANDEILDALRNGLDSVRSDIDGLREESKNDRALAPISDNAVVPLEDMAKHDDIKNLEVLITQLRIKLEAIESTPPPAVDSLTKDDLAEMEQALRNVAESVAGIPTREPLEALDDRLRSVQETIVEMAAREQNPPPPAERPMTDPASREDVQAIETILRNTKACLDDLIDGEQAVRKDHIDILETLILETRESLTGISARMEVISQKEDVTMVESLVTQVISSFDDMKERHEKAFEDPEKVTKTDLDAIEAVCLDMKSDIDQMVKADLAALPSKDDILALETLLREYKDRIDVHADTNAKAFEERQVELVGVGERVTEVKSFLEEFQGVMKVRLEDGAKGIDAINGLLDSMNSTIQKNSEIRDDLKEMFDTMKLEFEESKAGVVGAKLEADDKFQITTEIISAKLDERISELLAKYDEIQLSHEERAAKGEARDLEMEAAAVGTKAVAEELKSLVDTLGTAVTDSLEKMEEASKVVFERVEDLVSKSDENHSDVKVEHQLTRDQVQEAIGKVEGLQGHVAEYQPKILETLQDVLLVVGQHYEHSKSSTVTIQEKIEEAKPPEQPLLPPPEKYDDSVVIQKLDQLVDHTHHADKALAQLDTLDKVHAQVKQTATELAVFIAAQTQRIADVHEDKERTLQETIVALERRLEEKGHVEAHVANLREEESYLRETINVTLREEQEQMKEQFLSNLRDEELRLREMVNGLKEEQDQLKETFVANLKEEQARLMDTNVALKEEQNQLKETFISNLREEESRLRGMNGILREEQQVLKDTFLANLREEESIIKEVNASLRVEEARLRENLLANFQDEEARLREANAVLRQEQEQLRVSLKEEHDRLKAELLASLIEEEARLKQANAALREEQEQMKAGFMATLKEDEGRLKQGLIELRDEQDNLTRQKIRLSAELSSLDTALRLRREDLRDMEERAEGLERRILEGVMDHSRVLLMAKTNRVNGRESMSRKRVSSHHQKPAETTIPTTSIPTVEITKPRTAINMAMSAKSKVNAPSPLGASRRILSLSQITSNVPTGGISRSQSVRTAVGPKLRKSSWAGGPTRVPAAKGYGDLDRDTDKENIVLKEDDEENDNSFNDALESTPAPVDIFAQAPESIVDSEPSNEVRHIEDAHHDAEENEVSDAETETLRRSSRGTTVISRTNSYTGSEDYSYDEDDDDAASDWTESAAGGPRSSYDGSESNLGSSVAASESGDGQVVLYN</sequence>
<protein>
    <submittedName>
        <fullName evidence="3">Uncharacterized protein</fullName>
    </submittedName>
</protein>
<dbReference type="Proteomes" id="UP001285441">
    <property type="component" value="Unassembled WGS sequence"/>
</dbReference>
<evidence type="ECO:0000313" key="3">
    <source>
        <dbReference type="EMBL" id="KAK3387444.1"/>
    </source>
</evidence>
<feature type="region of interest" description="Disordered" evidence="2">
    <location>
        <begin position="2042"/>
        <end position="2132"/>
    </location>
</feature>
<feature type="coiled-coil region" evidence="1">
    <location>
        <begin position="1595"/>
        <end position="1658"/>
    </location>
</feature>
<dbReference type="EMBL" id="JAULSW010000003">
    <property type="protein sequence ID" value="KAK3387444.1"/>
    <property type="molecule type" value="Genomic_DNA"/>
</dbReference>
<feature type="compositionally biased region" description="Basic and acidic residues" evidence="2">
    <location>
        <begin position="1983"/>
        <end position="1997"/>
    </location>
</feature>
<feature type="compositionally biased region" description="Polar residues" evidence="2">
    <location>
        <begin position="1943"/>
        <end position="1957"/>
    </location>
</feature>
<dbReference type="PANTHER" id="PTHR23159:SF60">
    <property type="entry name" value="SPINDLE ASSEMBLY ABNORMAL PROTEIN 4"/>
    <property type="match status" value="1"/>
</dbReference>
<keyword evidence="1" id="KW-0175">Coiled coil</keyword>
<comment type="caution">
    <text evidence="3">The sequence shown here is derived from an EMBL/GenBank/DDBJ whole genome shotgun (WGS) entry which is preliminary data.</text>
</comment>
<feature type="compositionally biased region" description="Acidic residues" evidence="2">
    <location>
        <begin position="2082"/>
        <end position="2092"/>
    </location>
</feature>
<reference evidence="3" key="2">
    <citation type="submission" date="2023-06" db="EMBL/GenBank/DDBJ databases">
        <authorList>
            <consortium name="Lawrence Berkeley National Laboratory"/>
            <person name="Haridas S."/>
            <person name="Hensen N."/>
            <person name="Bonometti L."/>
            <person name="Westerberg I."/>
            <person name="Brannstrom I.O."/>
            <person name="Guillou S."/>
            <person name="Cros-Aarteil S."/>
            <person name="Calhoun S."/>
            <person name="Kuo A."/>
            <person name="Mondo S."/>
            <person name="Pangilinan J."/>
            <person name="Riley R."/>
            <person name="LaButti K."/>
            <person name="Andreopoulos B."/>
            <person name="Lipzen A."/>
            <person name="Chen C."/>
            <person name="Yanf M."/>
            <person name="Daum C."/>
            <person name="Ng V."/>
            <person name="Clum A."/>
            <person name="Steindorff A."/>
            <person name="Ohm R."/>
            <person name="Martin F."/>
            <person name="Silar P."/>
            <person name="Natvig D."/>
            <person name="Lalanne C."/>
            <person name="Gautier V."/>
            <person name="Ament-velasquez S.L."/>
            <person name="Kruys A."/>
            <person name="Hutchinson M.I."/>
            <person name="Powell A.J."/>
            <person name="Barry K."/>
            <person name="Miller A.N."/>
            <person name="Grigoriev I.V."/>
            <person name="Debuchy R."/>
            <person name="Gladieux P."/>
            <person name="Thoren M.H."/>
            <person name="Johannesson H."/>
        </authorList>
    </citation>
    <scope>NUCLEOTIDE SEQUENCE</scope>
    <source>
        <strain evidence="3">CBS 232.78</strain>
    </source>
</reference>
<feature type="coiled-coil region" evidence="1">
    <location>
        <begin position="300"/>
        <end position="327"/>
    </location>
</feature>
<reference evidence="3" key="1">
    <citation type="journal article" date="2023" name="Mol. Phylogenet. Evol.">
        <title>Genome-scale phylogeny and comparative genomics of the fungal order Sordariales.</title>
        <authorList>
            <person name="Hensen N."/>
            <person name="Bonometti L."/>
            <person name="Westerberg I."/>
            <person name="Brannstrom I.O."/>
            <person name="Guillou S."/>
            <person name="Cros-Aarteil S."/>
            <person name="Calhoun S."/>
            <person name="Haridas S."/>
            <person name="Kuo A."/>
            <person name="Mondo S."/>
            <person name="Pangilinan J."/>
            <person name="Riley R."/>
            <person name="LaButti K."/>
            <person name="Andreopoulos B."/>
            <person name="Lipzen A."/>
            <person name="Chen C."/>
            <person name="Yan M."/>
            <person name="Daum C."/>
            <person name="Ng V."/>
            <person name="Clum A."/>
            <person name="Steindorff A."/>
            <person name="Ohm R.A."/>
            <person name="Martin F."/>
            <person name="Silar P."/>
            <person name="Natvig D.O."/>
            <person name="Lalanne C."/>
            <person name="Gautier V."/>
            <person name="Ament-Velasquez S.L."/>
            <person name="Kruys A."/>
            <person name="Hutchinson M.I."/>
            <person name="Powell A.J."/>
            <person name="Barry K."/>
            <person name="Miller A.N."/>
            <person name="Grigoriev I.V."/>
            <person name="Debuchy R."/>
            <person name="Gladieux P."/>
            <person name="Hiltunen Thoren M."/>
            <person name="Johannesson H."/>
        </authorList>
    </citation>
    <scope>NUCLEOTIDE SEQUENCE</scope>
    <source>
        <strain evidence="3">CBS 232.78</strain>
    </source>
</reference>
<evidence type="ECO:0000313" key="4">
    <source>
        <dbReference type="Proteomes" id="UP001285441"/>
    </source>
</evidence>
<evidence type="ECO:0000256" key="1">
    <source>
        <dbReference type="SAM" id="Coils"/>
    </source>
</evidence>
<proteinExistence type="predicted"/>
<accession>A0AAE0U1T2</accession>
<organism evidence="3 4">
    <name type="scientific">Podospora didyma</name>
    <dbReference type="NCBI Taxonomy" id="330526"/>
    <lineage>
        <taxon>Eukaryota</taxon>
        <taxon>Fungi</taxon>
        <taxon>Dikarya</taxon>
        <taxon>Ascomycota</taxon>
        <taxon>Pezizomycotina</taxon>
        <taxon>Sordariomycetes</taxon>
        <taxon>Sordariomycetidae</taxon>
        <taxon>Sordariales</taxon>
        <taxon>Podosporaceae</taxon>
        <taxon>Podospora</taxon>
    </lineage>
</organism>
<keyword evidence="4" id="KW-1185">Reference proteome</keyword>
<feature type="compositionally biased region" description="Polar residues" evidence="2">
    <location>
        <begin position="2107"/>
        <end position="2120"/>
    </location>
</feature>
<feature type="coiled-coil region" evidence="1">
    <location>
        <begin position="1718"/>
        <end position="1853"/>
    </location>
</feature>
<feature type="region of interest" description="Disordered" evidence="2">
    <location>
        <begin position="1873"/>
        <end position="1900"/>
    </location>
</feature>
<feature type="compositionally biased region" description="Acidic residues" evidence="2">
    <location>
        <begin position="2048"/>
        <end position="2057"/>
    </location>
</feature>